<dbReference type="PROSITE" id="PS51186">
    <property type="entry name" value="GNAT"/>
    <property type="match status" value="1"/>
</dbReference>
<dbReference type="GO" id="GO:0015940">
    <property type="term" value="P:pantothenate biosynthetic process"/>
    <property type="evidence" value="ECO:0007669"/>
    <property type="project" value="InterPro"/>
</dbReference>
<dbReference type="CDD" id="cd04301">
    <property type="entry name" value="NAT_SF"/>
    <property type="match status" value="1"/>
</dbReference>
<dbReference type="InterPro" id="IPR000182">
    <property type="entry name" value="GNAT_dom"/>
</dbReference>
<evidence type="ECO:0000313" key="3">
    <source>
        <dbReference type="EMBL" id="MBC3397631.1"/>
    </source>
</evidence>
<organism evidence="3">
    <name type="scientific">Pseudomonas marvdashtae</name>
    <dbReference type="NCBI Taxonomy" id="2745500"/>
    <lineage>
        <taxon>Bacteria</taxon>
        <taxon>Pseudomonadati</taxon>
        <taxon>Pseudomonadota</taxon>
        <taxon>Gammaproteobacteria</taxon>
        <taxon>Pseudomonadales</taxon>
        <taxon>Pseudomonadaceae</taxon>
        <taxon>Pseudomonas</taxon>
    </lineage>
</organism>
<keyword evidence="5" id="KW-1185">Reference proteome</keyword>
<dbReference type="GO" id="GO:0031638">
    <property type="term" value="P:zymogen activation"/>
    <property type="evidence" value="ECO:0007669"/>
    <property type="project" value="InterPro"/>
</dbReference>
<dbReference type="EMBL" id="JABWQX020000007">
    <property type="protein sequence ID" value="MBV4554497.1"/>
    <property type="molecule type" value="Genomic_DNA"/>
</dbReference>
<comment type="caution">
    <text evidence="3">The sequence shown here is derived from an EMBL/GenBank/DDBJ whole genome shotgun (WGS) entry which is preliminary data.</text>
</comment>
<feature type="region of interest" description="Disordered" evidence="1">
    <location>
        <begin position="141"/>
        <end position="161"/>
    </location>
</feature>
<name>A0A923FUG3_9PSED</name>
<reference evidence="3" key="2">
    <citation type="submission" date="2020-07" db="EMBL/GenBank/DDBJ databases">
        <authorList>
            <person name="Lood C."/>
            <person name="Girard L."/>
        </authorList>
    </citation>
    <scope>NUCLEOTIDE SEQUENCE</scope>
    <source>
        <strain evidence="3">SWRI102</strain>
    </source>
</reference>
<feature type="domain" description="N-acetyltransferase" evidence="2">
    <location>
        <begin position="6"/>
        <end position="161"/>
    </location>
</feature>
<reference evidence="4" key="3">
    <citation type="submission" date="2021-06" db="EMBL/GenBank/DDBJ databases">
        <title>Updating the genus Pseudomonas: Description of 43 new species and partition of the Pseudomonas putida group.</title>
        <authorList>
            <person name="Girard L."/>
            <person name="Lood C."/>
            <person name="Vandamme P."/>
            <person name="Rokni-Zadeh H."/>
            <person name="Van Noort V."/>
            <person name="Hofte M."/>
            <person name="Lavigne R."/>
            <person name="De Mot R."/>
        </authorList>
    </citation>
    <scope>NUCLEOTIDE SEQUENCE</scope>
    <source>
        <strain evidence="4">SWRI102</strain>
    </source>
</reference>
<dbReference type="Pfam" id="PF12568">
    <property type="entry name" value="PanZ"/>
    <property type="match status" value="1"/>
</dbReference>
<dbReference type="NCBIfam" id="NF033213">
    <property type="entry name" value="matur_PanM"/>
    <property type="match status" value="1"/>
</dbReference>
<evidence type="ECO:0000259" key="2">
    <source>
        <dbReference type="PROSITE" id="PS51186"/>
    </source>
</evidence>
<sequence>MPIVVEHLNDATGQDQQDLQKIYQDAPTWLLEPFCDAAQLISVCLAEGSLITARFNDRLLGAARLQRHQDAWHLSQMCVRKITRRRGVAERLVSEALRMARHDHVELRLSAPAGHLEAQALAAKLKLPLDVGQPGLCPASLRQDRSPNAPSTRDVILPGKI</sequence>
<evidence type="ECO:0000256" key="1">
    <source>
        <dbReference type="SAM" id="MobiDB-lite"/>
    </source>
</evidence>
<dbReference type="InterPro" id="IPR040448">
    <property type="entry name" value="PanZ_GNAT"/>
</dbReference>
<proteinExistence type="predicted"/>
<evidence type="ECO:0000313" key="5">
    <source>
        <dbReference type="Proteomes" id="UP000659438"/>
    </source>
</evidence>
<dbReference type="SUPFAM" id="SSF55729">
    <property type="entry name" value="Acyl-CoA N-acyltransferases (Nat)"/>
    <property type="match status" value="1"/>
</dbReference>
<dbReference type="Gene3D" id="3.40.630.30">
    <property type="match status" value="1"/>
</dbReference>
<gene>
    <name evidence="3" type="primary">panM</name>
    <name evidence="4" type="ORF">HU742_025440</name>
    <name evidence="3" type="ORF">HU742_20665</name>
</gene>
<dbReference type="GO" id="GO:0016747">
    <property type="term" value="F:acyltransferase activity, transferring groups other than amino-acyl groups"/>
    <property type="evidence" value="ECO:0007669"/>
    <property type="project" value="InterPro"/>
</dbReference>
<reference evidence="3 5" key="1">
    <citation type="journal article" date="2020" name="Microorganisms">
        <title>Reliable Identification of Environmental Pseudomonas Isolates Using the rpoD Gene.</title>
        <authorList>
            <consortium name="The Broad Institute Genome Sequencing Platform"/>
            <person name="Girard L."/>
            <person name="Lood C."/>
            <person name="Rokni-Zadeh H."/>
            <person name="van Noort V."/>
            <person name="Lavigne R."/>
            <person name="De Mot R."/>
        </authorList>
    </citation>
    <scope>NUCLEOTIDE SEQUENCE</scope>
    <source>
        <strain evidence="3 5">SWRI102</strain>
    </source>
</reference>
<accession>A0A923FUG3</accession>
<dbReference type="InterPro" id="IPR016181">
    <property type="entry name" value="Acyl_CoA_acyltransferase"/>
</dbReference>
<dbReference type="AlphaFoldDB" id="A0A923FUG3"/>
<dbReference type="Proteomes" id="UP000659438">
    <property type="component" value="Unassembled WGS sequence"/>
</dbReference>
<protein>
    <submittedName>
        <fullName evidence="3">Aspartate 1-decarboxylase autocleavage activator PanM</fullName>
    </submittedName>
</protein>
<dbReference type="InterPro" id="IPR032900">
    <property type="entry name" value="PanZ"/>
</dbReference>
<evidence type="ECO:0000313" key="4">
    <source>
        <dbReference type="EMBL" id="MBV4554497.1"/>
    </source>
</evidence>
<dbReference type="EMBL" id="JABWQX010000009">
    <property type="protein sequence ID" value="MBC3397631.1"/>
    <property type="molecule type" value="Genomic_DNA"/>
</dbReference>